<dbReference type="InterPro" id="IPR043502">
    <property type="entry name" value="DNA/RNA_pol_sf"/>
</dbReference>
<keyword evidence="2" id="KW-1185">Reference proteome</keyword>
<dbReference type="AlphaFoldDB" id="A0AA38T585"/>
<dbReference type="CDD" id="cd09272">
    <property type="entry name" value="RNase_HI_RT_Ty1"/>
    <property type="match status" value="1"/>
</dbReference>
<dbReference type="PANTHER" id="PTHR11439:SF495">
    <property type="entry name" value="REVERSE TRANSCRIPTASE, RNA-DEPENDENT DNA POLYMERASE-RELATED"/>
    <property type="match status" value="1"/>
</dbReference>
<dbReference type="SUPFAM" id="SSF56672">
    <property type="entry name" value="DNA/RNA polymerases"/>
    <property type="match status" value="1"/>
</dbReference>
<evidence type="ECO:0000313" key="1">
    <source>
        <dbReference type="EMBL" id="KAJ9548726.1"/>
    </source>
</evidence>
<evidence type="ECO:0000313" key="2">
    <source>
        <dbReference type="Proteomes" id="UP001172457"/>
    </source>
</evidence>
<dbReference type="EMBL" id="JARYMX010000005">
    <property type="protein sequence ID" value="KAJ9548726.1"/>
    <property type="molecule type" value="Genomic_DNA"/>
</dbReference>
<name>A0AA38T585_9ASTR</name>
<protein>
    <submittedName>
        <fullName evidence="1">Uncharacterized protein</fullName>
    </submittedName>
</protein>
<organism evidence="1 2">
    <name type="scientific">Centaurea solstitialis</name>
    <name type="common">yellow star-thistle</name>
    <dbReference type="NCBI Taxonomy" id="347529"/>
    <lineage>
        <taxon>Eukaryota</taxon>
        <taxon>Viridiplantae</taxon>
        <taxon>Streptophyta</taxon>
        <taxon>Embryophyta</taxon>
        <taxon>Tracheophyta</taxon>
        <taxon>Spermatophyta</taxon>
        <taxon>Magnoliopsida</taxon>
        <taxon>eudicotyledons</taxon>
        <taxon>Gunneridae</taxon>
        <taxon>Pentapetalae</taxon>
        <taxon>asterids</taxon>
        <taxon>campanulids</taxon>
        <taxon>Asterales</taxon>
        <taxon>Asteraceae</taxon>
        <taxon>Carduoideae</taxon>
        <taxon>Cardueae</taxon>
        <taxon>Centaureinae</taxon>
        <taxon>Centaurea</taxon>
    </lineage>
</organism>
<gene>
    <name evidence="1" type="ORF">OSB04_021269</name>
</gene>
<accession>A0AA38T585</accession>
<comment type="caution">
    <text evidence="1">The sequence shown here is derived from an EMBL/GenBank/DDBJ whole genome shotgun (WGS) entry which is preliminary data.</text>
</comment>
<sequence length="288" mass="32470">MSPALGLLLGARASDGVMIDMASRCSEVTNDGGVTYLTASRPDIVFSTGVCARFQCDPRDSHLSAVKRILRYLKGTPDFGLWYPKDSGFELIAYTDSDHAGCKLNRKSTSGACQFLGDKLVSWSSRKQNCVSLSTAEAEYVAAACCCSQVLWMKTQLADFGYTMQRIPIYCDSKSAIQITANPVQHSRTKHIDIRYHFIKDHVEKGNVELYFVESDYQLADLFTKPFDEKRHFFLLSVDPYNDFWLHQIRTRTKPSRDVPGGGRVHVLNLKFRDSFCTFVKLVVQGLF</sequence>
<dbReference type="PANTHER" id="PTHR11439">
    <property type="entry name" value="GAG-POL-RELATED RETROTRANSPOSON"/>
    <property type="match status" value="1"/>
</dbReference>
<dbReference type="Proteomes" id="UP001172457">
    <property type="component" value="Chromosome 5"/>
</dbReference>
<reference evidence="1" key="1">
    <citation type="submission" date="2023-03" db="EMBL/GenBank/DDBJ databases">
        <title>Chromosome-scale reference genome and RAD-based genetic map of yellow starthistle (Centaurea solstitialis) reveal putative structural variation and QTLs associated with invader traits.</title>
        <authorList>
            <person name="Reatini B."/>
            <person name="Cang F.A."/>
            <person name="Jiang Q."/>
            <person name="Mckibben M.T.W."/>
            <person name="Barker M.S."/>
            <person name="Rieseberg L.H."/>
            <person name="Dlugosch K.M."/>
        </authorList>
    </citation>
    <scope>NUCLEOTIDE SEQUENCE</scope>
    <source>
        <strain evidence="1">CAN-66</strain>
        <tissue evidence="1">Leaf</tissue>
    </source>
</reference>
<proteinExistence type="predicted"/>